<comment type="catalytic activity">
    <reaction evidence="4">
        <text>a 5'-end (N(7)-methyl 5'-triphosphoguanosine)-ribonucleoside in snoRNA + S-adenosyl-L-methionine = a 5'-end (N(2),N(7)-dimethyl 5'-triphosphoguanosine)-ribonucleoside in snoRNA + S-adenosyl-L-homocysteine + H(+)</text>
        <dbReference type="Rhea" id="RHEA:78475"/>
        <dbReference type="Rhea" id="RHEA-COMP:19086"/>
        <dbReference type="Rhea" id="RHEA-COMP:19088"/>
        <dbReference type="ChEBI" id="CHEBI:15378"/>
        <dbReference type="ChEBI" id="CHEBI:57856"/>
        <dbReference type="ChEBI" id="CHEBI:59789"/>
        <dbReference type="ChEBI" id="CHEBI:156461"/>
        <dbReference type="ChEBI" id="CHEBI:172880"/>
    </reaction>
    <physiologicalReaction direction="left-to-right" evidence="4">
        <dbReference type="Rhea" id="RHEA:78476"/>
    </physiologicalReaction>
</comment>
<evidence type="ECO:0000313" key="9">
    <source>
        <dbReference type="Proteomes" id="UP000041254"/>
    </source>
</evidence>
<dbReference type="AlphaFoldDB" id="A0A0G4ELE4"/>
<dbReference type="Gene3D" id="3.40.50.150">
    <property type="entry name" value="Vaccinia Virus protein VP39"/>
    <property type="match status" value="1"/>
</dbReference>
<dbReference type="PANTHER" id="PTHR14741">
    <property type="entry name" value="S-ADENOSYLMETHIONINE-DEPENDENT METHYLTRANSFERASE RELATED"/>
    <property type="match status" value="1"/>
</dbReference>
<dbReference type="InterPro" id="IPR019012">
    <property type="entry name" value="RNA_cap_Gua-N2-MeTrfase"/>
</dbReference>
<sequence length="311" mass="33656">MPDPAGADAPPPDRLEVVGKVAIVIRECPHANTANEWLWGKVWRQVKYMASMRKSVTPKYIADAITAAICQFCPAGKVFDAFCGVGGQTVSLAAAGLKVWAIDIDQNNVNDAHHNASAHGVLERVRIACGDFFDGVARLASKWQPIGKKFAAMHIDMPWGPAYATEGACPLDRMGADGKLSAYEVLEVASRLSDSLVFKGPRTMAISDVVKLAYHLQSLKAKGAPQSEPEIPVQSEPEIPVAEAYVSRNKTHMVAVYMGEVAANYMATLPAPTTSRNLTRRLWTVEQCVDDMRRAGKAVGLGRVAFEPRAP</sequence>
<evidence type="ECO:0000313" key="8">
    <source>
        <dbReference type="EMBL" id="CEL97772.1"/>
    </source>
</evidence>
<accession>A0A0G4ELE4</accession>
<comment type="catalytic activity">
    <reaction evidence="6">
        <text>a 5'-end (N(7)-methyl 5'-triphosphoguanosine)-ribonucleoside in snRNA + S-adenosyl-L-methionine = a 5'-end (N(2),N(7)-dimethyl 5'-triphosphoguanosine)-ribonucleoside in snRNA + S-adenosyl-L-homocysteine + H(+)</text>
        <dbReference type="Rhea" id="RHEA:78471"/>
        <dbReference type="Rhea" id="RHEA-COMP:19085"/>
        <dbReference type="Rhea" id="RHEA-COMP:19087"/>
        <dbReference type="ChEBI" id="CHEBI:15378"/>
        <dbReference type="ChEBI" id="CHEBI:57856"/>
        <dbReference type="ChEBI" id="CHEBI:59789"/>
        <dbReference type="ChEBI" id="CHEBI:156461"/>
        <dbReference type="ChEBI" id="CHEBI:172880"/>
    </reaction>
    <physiologicalReaction direction="left-to-right" evidence="6">
        <dbReference type="Rhea" id="RHEA:78472"/>
    </physiologicalReaction>
</comment>
<keyword evidence="9" id="KW-1185">Reference proteome</keyword>
<dbReference type="OMA" id="RECPHAN"/>
<dbReference type="InParanoid" id="A0A0G4ELE4"/>
<dbReference type="EMBL" id="CDMY01000255">
    <property type="protein sequence ID" value="CEL97772.1"/>
    <property type="molecule type" value="Genomic_DNA"/>
</dbReference>
<comment type="catalytic activity">
    <reaction evidence="5">
        <text>a 5'-end (N(2),N(7)-dimethyl 5'-triphosphoguanosine)-ribonucleoside in snRNA + S-adenosyl-L-methionine = a 5'-end (N(2),N(2),N(7)-trimethyl 5'-triphosphoguanosine)-ribonucleoside in snRNA + S-adenosyl-L-homocysteine + H(+)</text>
        <dbReference type="Rhea" id="RHEA:78479"/>
        <dbReference type="Rhea" id="RHEA-COMP:19087"/>
        <dbReference type="Rhea" id="RHEA-COMP:19089"/>
        <dbReference type="ChEBI" id="CHEBI:15378"/>
        <dbReference type="ChEBI" id="CHEBI:57856"/>
        <dbReference type="ChEBI" id="CHEBI:59789"/>
        <dbReference type="ChEBI" id="CHEBI:167623"/>
        <dbReference type="ChEBI" id="CHEBI:172880"/>
    </reaction>
    <physiologicalReaction direction="left-to-right" evidence="5">
        <dbReference type="Rhea" id="RHEA:78480"/>
    </physiologicalReaction>
</comment>
<organism evidence="8 9">
    <name type="scientific">Vitrella brassicaformis (strain CCMP3155)</name>
    <dbReference type="NCBI Taxonomy" id="1169540"/>
    <lineage>
        <taxon>Eukaryota</taxon>
        <taxon>Sar</taxon>
        <taxon>Alveolata</taxon>
        <taxon>Colpodellida</taxon>
        <taxon>Vitrellaceae</taxon>
        <taxon>Vitrella</taxon>
    </lineage>
</organism>
<reference evidence="8 9" key="1">
    <citation type="submission" date="2014-11" db="EMBL/GenBank/DDBJ databases">
        <authorList>
            <person name="Zhu J."/>
            <person name="Qi W."/>
            <person name="Song R."/>
        </authorList>
    </citation>
    <scope>NUCLEOTIDE SEQUENCE [LARGE SCALE GENOMIC DNA]</scope>
</reference>
<dbReference type="CDD" id="cd02440">
    <property type="entry name" value="AdoMet_MTases"/>
    <property type="match status" value="1"/>
</dbReference>
<evidence type="ECO:0000256" key="7">
    <source>
        <dbReference type="ARBA" id="ARBA00049790"/>
    </source>
</evidence>
<evidence type="ECO:0000256" key="6">
    <source>
        <dbReference type="ARBA" id="ARBA00049075"/>
    </source>
</evidence>
<dbReference type="GO" id="GO:0005634">
    <property type="term" value="C:nucleus"/>
    <property type="evidence" value="ECO:0007669"/>
    <property type="project" value="TreeGrafter"/>
</dbReference>
<evidence type="ECO:0000256" key="4">
    <source>
        <dbReference type="ARBA" id="ARBA00048740"/>
    </source>
</evidence>
<dbReference type="Pfam" id="PF09445">
    <property type="entry name" value="Methyltransf_15"/>
    <property type="match status" value="1"/>
</dbReference>
<evidence type="ECO:0000256" key="5">
    <source>
        <dbReference type="ARBA" id="ARBA00048763"/>
    </source>
</evidence>
<comment type="catalytic activity">
    <reaction evidence="3">
        <text>a 5'-end (N(2),N(7)-dimethyl 5'-triphosphoguanosine)-ribonucleoside in snoRNA + S-adenosyl-L-methionine = a 5'-end (N(2),N(2),N(7)-trimethyl 5'-triphosphoguanosine)-ribonucleoside in snoRNA + S-adenosyl-L-homocysteine + H(+)</text>
        <dbReference type="Rhea" id="RHEA:78507"/>
        <dbReference type="Rhea" id="RHEA-COMP:19088"/>
        <dbReference type="Rhea" id="RHEA-COMP:19090"/>
        <dbReference type="ChEBI" id="CHEBI:15378"/>
        <dbReference type="ChEBI" id="CHEBI:57856"/>
        <dbReference type="ChEBI" id="CHEBI:59789"/>
        <dbReference type="ChEBI" id="CHEBI:167623"/>
        <dbReference type="ChEBI" id="CHEBI:172880"/>
    </reaction>
    <physiologicalReaction direction="left-to-right" evidence="3">
        <dbReference type="Rhea" id="RHEA:78508"/>
    </physiologicalReaction>
</comment>
<gene>
    <name evidence="8" type="ORF">Vbra_12357</name>
</gene>
<evidence type="ECO:0000256" key="3">
    <source>
        <dbReference type="ARBA" id="ARBA00047418"/>
    </source>
</evidence>
<dbReference type="VEuPathDB" id="CryptoDB:Vbra_12357"/>
<proteinExistence type="inferred from homology"/>
<protein>
    <recommendedName>
        <fullName evidence="1">Trimethylguanosine synthase</fullName>
    </recommendedName>
    <alternativeName>
        <fullName evidence="7">Cap-specific guanine-N(2) methyltransferase</fullName>
    </alternativeName>
</protein>
<dbReference type="STRING" id="1169540.A0A0G4ELE4"/>
<dbReference type="InterPro" id="IPR029063">
    <property type="entry name" value="SAM-dependent_MTases_sf"/>
</dbReference>
<evidence type="ECO:0000256" key="1">
    <source>
        <dbReference type="ARBA" id="ARBA00018517"/>
    </source>
</evidence>
<dbReference type="PANTHER" id="PTHR14741:SF32">
    <property type="entry name" value="TRIMETHYLGUANOSINE SYNTHASE"/>
    <property type="match status" value="1"/>
</dbReference>
<dbReference type="PhylomeDB" id="A0A0G4ELE4"/>
<evidence type="ECO:0000256" key="2">
    <source>
        <dbReference type="ARBA" id="ARBA00025783"/>
    </source>
</evidence>
<dbReference type="SUPFAM" id="SSF53335">
    <property type="entry name" value="S-adenosyl-L-methionine-dependent methyltransferases"/>
    <property type="match status" value="1"/>
</dbReference>
<dbReference type="OrthoDB" id="194443at2759"/>
<comment type="similarity">
    <text evidence="2">Belongs to the methyltransferase superfamily. Trimethylguanosine synthase family.</text>
</comment>
<dbReference type="GO" id="GO:0071164">
    <property type="term" value="F:RNA cap trimethylguanosine synthase activity"/>
    <property type="evidence" value="ECO:0007669"/>
    <property type="project" value="TreeGrafter"/>
</dbReference>
<dbReference type="Proteomes" id="UP000041254">
    <property type="component" value="Unassembled WGS sequence"/>
</dbReference>
<name>A0A0G4ELE4_VITBC</name>